<keyword evidence="3" id="KW-1185">Reference proteome</keyword>
<proteinExistence type="predicted"/>
<evidence type="ECO:0000313" key="2">
    <source>
        <dbReference type="EMBL" id="KAF2710020.1"/>
    </source>
</evidence>
<reference evidence="2" key="1">
    <citation type="journal article" date="2020" name="Stud. Mycol.">
        <title>101 Dothideomycetes genomes: a test case for predicting lifestyles and emergence of pathogens.</title>
        <authorList>
            <person name="Haridas S."/>
            <person name="Albert R."/>
            <person name="Binder M."/>
            <person name="Bloem J."/>
            <person name="Labutti K."/>
            <person name="Salamov A."/>
            <person name="Andreopoulos B."/>
            <person name="Baker S."/>
            <person name="Barry K."/>
            <person name="Bills G."/>
            <person name="Bluhm B."/>
            <person name="Cannon C."/>
            <person name="Castanera R."/>
            <person name="Culley D."/>
            <person name="Daum C."/>
            <person name="Ezra D."/>
            <person name="Gonzalez J."/>
            <person name="Henrissat B."/>
            <person name="Kuo A."/>
            <person name="Liang C."/>
            <person name="Lipzen A."/>
            <person name="Lutzoni F."/>
            <person name="Magnuson J."/>
            <person name="Mondo S."/>
            <person name="Nolan M."/>
            <person name="Ohm R."/>
            <person name="Pangilinan J."/>
            <person name="Park H.-J."/>
            <person name="Ramirez L."/>
            <person name="Alfaro M."/>
            <person name="Sun H."/>
            <person name="Tritt A."/>
            <person name="Yoshinaga Y."/>
            <person name="Zwiers L.-H."/>
            <person name="Turgeon B."/>
            <person name="Goodwin S."/>
            <person name="Spatafora J."/>
            <person name="Crous P."/>
            <person name="Grigoriev I."/>
        </authorList>
    </citation>
    <scope>NUCLEOTIDE SEQUENCE</scope>
    <source>
        <strain evidence="2">CBS 279.74</strain>
    </source>
</reference>
<name>A0A6G1KB76_9PLEO</name>
<organism evidence="2 3">
    <name type="scientific">Pleomassaria siparia CBS 279.74</name>
    <dbReference type="NCBI Taxonomy" id="1314801"/>
    <lineage>
        <taxon>Eukaryota</taxon>
        <taxon>Fungi</taxon>
        <taxon>Dikarya</taxon>
        <taxon>Ascomycota</taxon>
        <taxon>Pezizomycotina</taxon>
        <taxon>Dothideomycetes</taxon>
        <taxon>Pleosporomycetidae</taxon>
        <taxon>Pleosporales</taxon>
        <taxon>Pleomassariaceae</taxon>
        <taxon>Pleomassaria</taxon>
    </lineage>
</organism>
<feature type="chain" id="PRO_5026300245" evidence="1">
    <location>
        <begin position="25"/>
        <end position="160"/>
    </location>
</feature>
<dbReference type="EMBL" id="MU005769">
    <property type="protein sequence ID" value="KAF2710020.1"/>
    <property type="molecule type" value="Genomic_DNA"/>
</dbReference>
<evidence type="ECO:0000256" key="1">
    <source>
        <dbReference type="SAM" id="SignalP"/>
    </source>
</evidence>
<feature type="signal peptide" evidence="1">
    <location>
        <begin position="1"/>
        <end position="24"/>
    </location>
</feature>
<keyword evidence="1" id="KW-0732">Signal</keyword>
<dbReference type="AlphaFoldDB" id="A0A6G1KB76"/>
<gene>
    <name evidence="2" type="ORF">K504DRAFT_249814</name>
</gene>
<evidence type="ECO:0000313" key="3">
    <source>
        <dbReference type="Proteomes" id="UP000799428"/>
    </source>
</evidence>
<accession>A0A6G1KB76</accession>
<protein>
    <submittedName>
        <fullName evidence="2">Uncharacterized protein</fullName>
    </submittedName>
</protein>
<dbReference type="Proteomes" id="UP000799428">
    <property type="component" value="Unassembled WGS sequence"/>
</dbReference>
<sequence length="160" mass="17982">MYSTRGRCLSLSLSLSLSLHLDTSIDTSDSCHLLTLTRTRTLISPIQPTLPPLTCVYVGPDKQQPCSPVLQQPHYFPNIAMHASILIGPTLEFPPVFYLFIYIHCPRQSGCEYYSMYIVHTLLCPCGGRRGGRRGLTMMKCGCGLVRINPTRSFLFQTWP</sequence>